<keyword evidence="2" id="KW-1185">Reference proteome</keyword>
<accession>A0A5F7ZN17</accession>
<dbReference type="InParanoid" id="A0A5F7ZN17"/>
<dbReference type="PANTHER" id="PTHR46254:SF6">
    <property type="entry name" value="HIGH MOBILITY GROUP AT-HOOK 2"/>
    <property type="match status" value="1"/>
</dbReference>
<dbReference type="AlphaFoldDB" id="A0A5F7ZN17"/>
<reference evidence="1" key="2">
    <citation type="submission" date="2019-01" db="EMBL/GenBank/DDBJ databases">
        <authorList>
            <person name="Graves T."/>
            <person name="Eichler E.E."/>
            <person name="Wilson R.K."/>
        </authorList>
    </citation>
    <scope>NUCLEOTIDE SEQUENCE [LARGE SCALE GENOMIC DNA]</scope>
    <source>
        <strain evidence="1">17573</strain>
    </source>
</reference>
<evidence type="ECO:0000313" key="2">
    <source>
        <dbReference type="Proteomes" id="UP000006718"/>
    </source>
</evidence>
<evidence type="ECO:0000313" key="1">
    <source>
        <dbReference type="Ensembl" id="ENSMMUP00000067034.1"/>
    </source>
</evidence>
<reference evidence="1" key="3">
    <citation type="submission" date="2025-08" db="UniProtKB">
        <authorList>
            <consortium name="Ensembl"/>
        </authorList>
    </citation>
    <scope>IDENTIFICATION</scope>
    <source>
        <strain evidence="1">17573</strain>
    </source>
</reference>
<dbReference type="Ensembl" id="ENSMMUT00000081197.1">
    <property type="protein sequence ID" value="ENSMMUP00000067034.1"/>
    <property type="gene ID" value="ENSMMUG00000058273.1"/>
</dbReference>
<dbReference type="PANTHER" id="PTHR46254">
    <property type="entry name" value="PROTEIN GVQW1-RELATED"/>
    <property type="match status" value="1"/>
</dbReference>
<sequence length="153" mass="17061">SLFPGQVGATKGFYIAERCDLCPFCGCCSKKWGVDFFLFFSEIESYLFIYLLETRSHVFFSFLFLIGSHFVTQTGVQGCHLGSLQPQPPGLKQSSCLNLPSIWDHGCMPPCLDHFFSTFCRVEVSPCCLGWSQTPKLKQSACLWPPKVLGGQA</sequence>
<protein>
    <submittedName>
        <fullName evidence="1">Uncharacterized protein</fullName>
    </submittedName>
</protein>
<proteinExistence type="predicted"/>
<dbReference type="GeneTree" id="ENSGT00940000161627"/>
<name>A0A5F7ZN17_MACMU</name>
<reference evidence="1" key="4">
    <citation type="submission" date="2025-09" db="UniProtKB">
        <authorList>
            <consortium name="Ensembl"/>
        </authorList>
    </citation>
    <scope>IDENTIFICATION</scope>
    <source>
        <strain evidence="1">17573</strain>
    </source>
</reference>
<organism evidence="1 2">
    <name type="scientific">Macaca mulatta</name>
    <name type="common">Rhesus macaque</name>
    <dbReference type="NCBI Taxonomy" id="9544"/>
    <lineage>
        <taxon>Eukaryota</taxon>
        <taxon>Metazoa</taxon>
        <taxon>Chordata</taxon>
        <taxon>Craniata</taxon>
        <taxon>Vertebrata</taxon>
        <taxon>Euteleostomi</taxon>
        <taxon>Mammalia</taxon>
        <taxon>Eutheria</taxon>
        <taxon>Euarchontoglires</taxon>
        <taxon>Primates</taxon>
        <taxon>Haplorrhini</taxon>
        <taxon>Catarrhini</taxon>
        <taxon>Cercopithecidae</taxon>
        <taxon>Cercopithecinae</taxon>
        <taxon>Macaca</taxon>
    </lineage>
</organism>
<dbReference type="Proteomes" id="UP000006718">
    <property type="component" value="Chromosome 19"/>
</dbReference>
<dbReference type="VEuPathDB" id="HostDB:ENSMMUG00000058273"/>
<reference evidence="2" key="1">
    <citation type="journal article" date="2007" name="Science">
        <title>Evolutionary and biomedical insights from the rhesus macaque genome.</title>
        <authorList>
            <person name="Gibbs R.A."/>
            <person name="Rogers J."/>
            <person name="Katze M.G."/>
            <person name="Bumgarner R."/>
            <person name="Weinstock G.M."/>
            <person name="Mardis E.R."/>
            <person name="Remington K.A."/>
            <person name="Strausberg R.L."/>
            <person name="Venter J.C."/>
            <person name="Wilson R.K."/>
            <person name="Batzer M.A."/>
            <person name="Bustamante C.D."/>
            <person name="Eichler E.E."/>
            <person name="Hahn M.W."/>
            <person name="Hardison R.C."/>
            <person name="Makova K.D."/>
            <person name="Miller W."/>
            <person name="Milosavljevic A."/>
            <person name="Palermo R.E."/>
            <person name="Siepel A."/>
            <person name="Sikela J.M."/>
            <person name="Attaway T."/>
            <person name="Bell S."/>
            <person name="Bernard K.E."/>
            <person name="Buhay C.J."/>
            <person name="Chandrabose M.N."/>
            <person name="Dao M."/>
            <person name="Davis C."/>
            <person name="Delehaunty K.D."/>
            <person name="Ding Y."/>
            <person name="Dinh H.H."/>
            <person name="Dugan-Rocha S."/>
            <person name="Fulton L.A."/>
            <person name="Gabisi R.A."/>
            <person name="Garner T.T."/>
            <person name="Godfrey J."/>
            <person name="Hawes A.C."/>
            <person name="Hernandez J."/>
            <person name="Hines S."/>
            <person name="Holder M."/>
            <person name="Hume J."/>
            <person name="Jhangiani S.N."/>
            <person name="Joshi V."/>
            <person name="Khan Z.M."/>
            <person name="Kirkness E.F."/>
            <person name="Cree A."/>
            <person name="Fowler R.G."/>
            <person name="Lee S."/>
            <person name="Lewis L.R."/>
            <person name="Li Z."/>
            <person name="Liu Y.-S."/>
            <person name="Moore S.M."/>
            <person name="Muzny D."/>
            <person name="Nazareth L.V."/>
            <person name="Ngo D.N."/>
            <person name="Okwuonu G.O."/>
            <person name="Pai G."/>
            <person name="Parker D."/>
            <person name="Paul H.A."/>
            <person name="Pfannkoch C."/>
            <person name="Pohl C.S."/>
            <person name="Rogers Y.-H.C."/>
            <person name="Ruiz S.J."/>
            <person name="Sabo A."/>
            <person name="Santibanez J."/>
            <person name="Schneider B.W."/>
            <person name="Smith S.M."/>
            <person name="Sodergren E."/>
            <person name="Svatek A.F."/>
            <person name="Utterback T.R."/>
            <person name="Vattathil S."/>
            <person name="Warren W."/>
            <person name="White C.S."/>
            <person name="Chinwalla A.T."/>
            <person name="Feng Y."/>
            <person name="Halpern A.L."/>
            <person name="Hillier L.W."/>
            <person name="Huang X."/>
            <person name="Minx P."/>
            <person name="Nelson J.O."/>
            <person name="Pepin K.H."/>
            <person name="Qin X."/>
            <person name="Sutton G.G."/>
            <person name="Venter E."/>
            <person name="Walenz B.P."/>
            <person name="Wallis J.W."/>
            <person name="Worley K.C."/>
            <person name="Yang S.-P."/>
            <person name="Jones S.M."/>
            <person name="Marra M.A."/>
            <person name="Rocchi M."/>
            <person name="Schein J.E."/>
            <person name="Baertsch R."/>
            <person name="Clarke L."/>
            <person name="Csuros M."/>
            <person name="Glasscock J."/>
            <person name="Harris R.A."/>
            <person name="Havlak P."/>
            <person name="Jackson A.R."/>
            <person name="Jiang H."/>
            <person name="Liu Y."/>
            <person name="Messina D.N."/>
            <person name="Shen Y."/>
            <person name="Song H.X.-Z."/>
            <person name="Wylie T."/>
            <person name="Zhang L."/>
            <person name="Birney E."/>
            <person name="Han K."/>
            <person name="Konkel M.K."/>
            <person name="Lee J."/>
            <person name="Smit A.F.A."/>
            <person name="Ullmer B."/>
            <person name="Wang H."/>
            <person name="Xing J."/>
            <person name="Burhans R."/>
            <person name="Cheng Z."/>
            <person name="Karro J.E."/>
            <person name="Ma J."/>
            <person name="Raney B."/>
            <person name="She X."/>
            <person name="Cox M.J."/>
            <person name="Demuth J.P."/>
            <person name="Dumas L.J."/>
            <person name="Han S.-G."/>
            <person name="Hopkins J."/>
            <person name="Karimpour-Fard A."/>
            <person name="Kim Y.H."/>
            <person name="Pollack J.R."/>
            <person name="Vinar T."/>
            <person name="Addo-Quaye C."/>
            <person name="Degenhardt J."/>
            <person name="Denby A."/>
            <person name="Hubisz M.J."/>
            <person name="Indap A."/>
            <person name="Kosiol C."/>
            <person name="Lahn B.T."/>
            <person name="Lawson H.A."/>
            <person name="Marklein A."/>
            <person name="Nielsen R."/>
            <person name="Vallender E.J."/>
            <person name="Clark A.G."/>
            <person name="Ferguson B."/>
            <person name="Hernandez R.D."/>
            <person name="Hirani K."/>
            <person name="Kehrer-Sawatzki H."/>
            <person name="Kolb J."/>
            <person name="Patil S."/>
            <person name="Pu L.-L."/>
            <person name="Ren Y."/>
            <person name="Smith D.G."/>
            <person name="Wheeler D.A."/>
            <person name="Schenck I."/>
            <person name="Ball E.V."/>
            <person name="Chen R."/>
            <person name="Cooper D.N."/>
            <person name="Giardine B."/>
            <person name="Hsu F."/>
            <person name="Kent W.J."/>
            <person name="Lesk A."/>
            <person name="Nelson D.L."/>
            <person name="O'brien W.E."/>
            <person name="Pruefer K."/>
            <person name="Stenson P.D."/>
            <person name="Wallace J.C."/>
            <person name="Ke H."/>
            <person name="Liu X.-M."/>
            <person name="Wang P."/>
            <person name="Xiang A.P."/>
            <person name="Yang F."/>
            <person name="Barber G.P."/>
            <person name="Haussler D."/>
            <person name="Karolchik D."/>
            <person name="Kern A.D."/>
            <person name="Kuhn R.M."/>
            <person name="Smith K.E."/>
            <person name="Zwieg A.S."/>
        </authorList>
    </citation>
    <scope>NUCLEOTIDE SEQUENCE [LARGE SCALE GENOMIC DNA]</scope>
    <source>
        <strain evidence="2">17573</strain>
    </source>
</reference>